<dbReference type="PANTHER" id="PTHR30472:SF19">
    <property type="entry name" value="PETROBACTIN IMPORT SYSTEM PERMEASE PROTEIN YCLO"/>
    <property type="match status" value="1"/>
</dbReference>
<keyword evidence="12" id="KW-1185">Reference proteome</keyword>
<dbReference type="Proteomes" id="UP000215694">
    <property type="component" value="Unassembled WGS sequence"/>
</dbReference>
<keyword evidence="4" id="KW-1003">Cell membrane</keyword>
<keyword evidence="8" id="KW-0408">Iron</keyword>
<dbReference type="EMBL" id="NOJY02000001">
    <property type="protein sequence ID" value="RDY29609.1"/>
    <property type="molecule type" value="Genomic_DNA"/>
</dbReference>
<keyword evidence="3" id="KW-0813">Transport</keyword>
<feature type="transmembrane region" description="Helical" evidence="10">
    <location>
        <begin position="227"/>
        <end position="254"/>
    </location>
</feature>
<evidence type="ECO:0000256" key="9">
    <source>
        <dbReference type="ARBA" id="ARBA00023136"/>
    </source>
</evidence>
<keyword evidence="6 10" id="KW-0812">Transmembrane</keyword>
<feature type="transmembrane region" description="Helical" evidence="10">
    <location>
        <begin position="266"/>
        <end position="286"/>
    </location>
</feature>
<dbReference type="Pfam" id="PF01032">
    <property type="entry name" value="FecCD"/>
    <property type="match status" value="1"/>
</dbReference>
<keyword evidence="9 10" id="KW-0472">Membrane</keyword>
<dbReference type="OrthoDB" id="9796260at2"/>
<dbReference type="GO" id="GO:0005886">
    <property type="term" value="C:plasma membrane"/>
    <property type="evidence" value="ECO:0007669"/>
    <property type="project" value="UniProtKB-SubCell"/>
</dbReference>
<evidence type="ECO:0000256" key="4">
    <source>
        <dbReference type="ARBA" id="ARBA00022475"/>
    </source>
</evidence>
<feature type="transmembrane region" description="Helical" evidence="10">
    <location>
        <begin position="106"/>
        <end position="125"/>
    </location>
</feature>
<dbReference type="RefSeq" id="WP_094369369.1">
    <property type="nucleotide sequence ID" value="NZ_NOJY02000001.1"/>
</dbReference>
<sequence>MKLNLNKKIYIMGLLLLVFTILFLSYGIDMSNLEYALSQRIPKIFAMALGGGCIAFTTIVFQTITNNQILTPSVLGLDSLYVLIQTVIVFLFGATSKLIINENYNFVINVAVMVVASILLYKVLFEKGKNDIFFLLLVGMIFGTLFKSATTFIQIMIDPNEFLALQTSTMASLNNINTEVLLIAFIMIIAVIPFIYDDIKYLDVLSLGREQAINLGVNYDKVVKKMIIVIAILVSISTALIGPMTFLGLILANIAREGLKTYKHTYLILGATLIGMITLIGGQFFVQHIFRFDTTLSVVINFIGGIYFIQLLLKGNR</sequence>
<feature type="transmembrane region" description="Helical" evidence="10">
    <location>
        <begin position="9"/>
        <end position="28"/>
    </location>
</feature>
<dbReference type="Gene3D" id="1.10.3470.10">
    <property type="entry name" value="ABC transporter involved in vitamin B12 uptake, BtuC"/>
    <property type="match status" value="1"/>
</dbReference>
<evidence type="ECO:0000256" key="3">
    <source>
        <dbReference type="ARBA" id="ARBA00022448"/>
    </source>
</evidence>
<protein>
    <submittedName>
        <fullName evidence="11">Iron ABC transporter permease</fullName>
    </submittedName>
</protein>
<feature type="transmembrane region" description="Helical" evidence="10">
    <location>
        <begin position="132"/>
        <end position="156"/>
    </location>
</feature>
<dbReference type="InterPro" id="IPR000522">
    <property type="entry name" value="ABC_transptr_permease_BtuC"/>
</dbReference>
<evidence type="ECO:0000256" key="7">
    <source>
        <dbReference type="ARBA" id="ARBA00022989"/>
    </source>
</evidence>
<comment type="subcellular location">
    <subcellularLocation>
        <location evidence="1">Cell membrane</location>
        <topology evidence="1">Multi-pass membrane protein</topology>
    </subcellularLocation>
</comment>
<feature type="transmembrane region" description="Helical" evidence="10">
    <location>
        <begin position="295"/>
        <end position="313"/>
    </location>
</feature>
<comment type="similarity">
    <text evidence="2">Belongs to the binding-protein-dependent transport system permease family. FecCD subfamily.</text>
</comment>
<dbReference type="FunFam" id="1.10.3470.10:FF:000004">
    <property type="entry name" value="Iron compound ABC transporter, permease"/>
    <property type="match status" value="1"/>
</dbReference>
<gene>
    <name evidence="11" type="ORF">CHL78_000105</name>
</gene>
<dbReference type="GO" id="GO:0022857">
    <property type="term" value="F:transmembrane transporter activity"/>
    <property type="evidence" value="ECO:0007669"/>
    <property type="project" value="InterPro"/>
</dbReference>
<feature type="transmembrane region" description="Helical" evidence="10">
    <location>
        <begin position="73"/>
        <end position="94"/>
    </location>
</feature>
<evidence type="ECO:0000256" key="10">
    <source>
        <dbReference type="SAM" id="Phobius"/>
    </source>
</evidence>
<dbReference type="InterPro" id="IPR037294">
    <property type="entry name" value="ABC_BtuC-like"/>
</dbReference>
<dbReference type="GO" id="GO:0033214">
    <property type="term" value="P:siderophore-iron import into cell"/>
    <property type="evidence" value="ECO:0007669"/>
    <property type="project" value="TreeGrafter"/>
</dbReference>
<organism evidence="11 12">
    <name type="scientific">Romboutsia weinsteinii</name>
    <dbReference type="NCBI Taxonomy" id="2020949"/>
    <lineage>
        <taxon>Bacteria</taxon>
        <taxon>Bacillati</taxon>
        <taxon>Bacillota</taxon>
        <taxon>Clostridia</taxon>
        <taxon>Peptostreptococcales</taxon>
        <taxon>Peptostreptococcaceae</taxon>
        <taxon>Romboutsia</taxon>
    </lineage>
</organism>
<evidence type="ECO:0000256" key="5">
    <source>
        <dbReference type="ARBA" id="ARBA00022496"/>
    </source>
</evidence>
<name>A0A371JA19_9FIRM</name>
<accession>A0A371JA19</accession>
<reference evidence="11 12" key="1">
    <citation type="journal article" date="2017" name="Genome Announc.">
        <title>Draft Genome Sequence of Romboutsia weinsteinii sp. nov. Strain CCRI-19649(T) Isolated from Surface Water.</title>
        <authorList>
            <person name="Maheux A.F."/>
            <person name="Boudreau D.K."/>
            <person name="Berube E."/>
            <person name="Boissinot M."/>
            <person name="Cantin P."/>
            <person name="Raymond F."/>
            <person name="Corbeil J."/>
            <person name="Omar R.F."/>
            <person name="Bergeron M.G."/>
        </authorList>
    </citation>
    <scope>NUCLEOTIDE SEQUENCE [LARGE SCALE GENOMIC DNA]</scope>
    <source>
        <strain evidence="11 12">CCRI-19649</strain>
    </source>
</reference>
<comment type="caution">
    <text evidence="11">The sequence shown here is derived from an EMBL/GenBank/DDBJ whole genome shotgun (WGS) entry which is preliminary data.</text>
</comment>
<evidence type="ECO:0000256" key="8">
    <source>
        <dbReference type="ARBA" id="ARBA00023004"/>
    </source>
</evidence>
<proteinExistence type="inferred from homology"/>
<dbReference type="CDD" id="cd06550">
    <property type="entry name" value="TM_ABC_iron-siderophores_like"/>
    <property type="match status" value="1"/>
</dbReference>
<dbReference type="AlphaFoldDB" id="A0A371JA19"/>
<keyword evidence="7 10" id="KW-1133">Transmembrane helix</keyword>
<evidence type="ECO:0000313" key="11">
    <source>
        <dbReference type="EMBL" id="RDY29609.1"/>
    </source>
</evidence>
<dbReference type="SUPFAM" id="SSF81345">
    <property type="entry name" value="ABC transporter involved in vitamin B12 uptake, BtuC"/>
    <property type="match status" value="1"/>
</dbReference>
<evidence type="ECO:0000256" key="6">
    <source>
        <dbReference type="ARBA" id="ARBA00022692"/>
    </source>
</evidence>
<dbReference type="PANTHER" id="PTHR30472">
    <property type="entry name" value="FERRIC ENTEROBACTIN TRANSPORT SYSTEM PERMEASE PROTEIN"/>
    <property type="match status" value="1"/>
</dbReference>
<keyword evidence="5" id="KW-0406">Ion transport</keyword>
<evidence type="ECO:0000313" key="12">
    <source>
        <dbReference type="Proteomes" id="UP000215694"/>
    </source>
</evidence>
<feature type="transmembrane region" description="Helical" evidence="10">
    <location>
        <begin position="40"/>
        <end position="61"/>
    </location>
</feature>
<keyword evidence="5" id="KW-0410">Iron transport</keyword>
<feature type="transmembrane region" description="Helical" evidence="10">
    <location>
        <begin position="176"/>
        <end position="196"/>
    </location>
</feature>
<evidence type="ECO:0000256" key="2">
    <source>
        <dbReference type="ARBA" id="ARBA00007935"/>
    </source>
</evidence>
<evidence type="ECO:0000256" key="1">
    <source>
        <dbReference type="ARBA" id="ARBA00004651"/>
    </source>
</evidence>